<evidence type="ECO:0000313" key="3">
    <source>
        <dbReference type="EMBL" id="CAD0089814.1"/>
    </source>
</evidence>
<feature type="transmembrane region" description="Helical" evidence="2">
    <location>
        <begin position="355"/>
        <end position="376"/>
    </location>
</feature>
<evidence type="ECO:0000256" key="2">
    <source>
        <dbReference type="SAM" id="Phobius"/>
    </source>
</evidence>
<feature type="transmembrane region" description="Helical" evidence="2">
    <location>
        <begin position="265"/>
        <end position="291"/>
    </location>
</feature>
<feature type="region of interest" description="Disordered" evidence="1">
    <location>
        <begin position="99"/>
        <end position="125"/>
    </location>
</feature>
<dbReference type="EMBL" id="CAIJEN010000008">
    <property type="protein sequence ID" value="CAD0089814.1"/>
    <property type="molecule type" value="Genomic_DNA"/>
</dbReference>
<dbReference type="Proteomes" id="UP000716446">
    <property type="component" value="Unassembled WGS sequence"/>
</dbReference>
<keyword evidence="2" id="KW-1133">Transmembrane helix</keyword>
<reference evidence="3" key="1">
    <citation type="submission" date="2020-06" db="EMBL/GenBank/DDBJ databases">
        <authorList>
            <person name="Onetto C."/>
        </authorList>
    </citation>
    <scope>NUCLEOTIDE SEQUENCE</scope>
</reference>
<protein>
    <recommendedName>
        <fullName evidence="5">Transmembrane protein</fullName>
    </recommendedName>
</protein>
<keyword evidence="2" id="KW-0812">Transmembrane</keyword>
<evidence type="ECO:0008006" key="5">
    <source>
        <dbReference type="Google" id="ProtNLM"/>
    </source>
</evidence>
<dbReference type="AlphaFoldDB" id="A0A9N8JR16"/>
<organism evidence="3 4">
    <name type="scientific">Aureobasidium vineae</name>
    <dbReference type="NCBI Taxonomy" id="2773715"/>
    <lineage>
        <taxon>Eukaryota</taxon>
        <taxon>Fungi</taxon>
        <taxon>Dikarya</taxon>
        <taxon>Ascomycota</taxon>
        <taxon>Pezizomycotina</taxon>
        <taxon>Dothideomycetes</taxon>
        <taxon>Dothideomycetidae</taxon>
        <taxon>Dothideales</taxon>
        <taxon>Saccotheciaceae</taxon>
        <taxon>Aureobasidium</taxon>
    </lineage>
</organism>
<feature type="transmembrane region" description="Helical" evidence="2">
    <location>
        <begin position="332"/>
        <end position="349"/>
    </location>
</feature>
<name>A0A9N8JR16_9PEZI</name>
<keyword evidence="2" id="KW-0472">Membrane</keyword>
<proteinExistence type="predicted"/>
<feature type="transmembrane region" description="Helical" evidence="2">
    <location>
        <begin position="205"/>
        <end position="237"/>
    </location>
</feature>
<evidence type="ECO:0000313" key="4">
    <source>
        <dbReference type="Proteomes" id="UP000716446"/>
    </source>
</evidence>
<comment type="caution">
    <text evidence="3">The sequence shown here is derived from an EMBL/GenBank/DDBJ whole genome shotgun (WGS) entry which is preliminary data.</text>
</comment>
<keyword evidence="4" id="KW-1185">Reference proteome</keyword>
<gene>
    <name evidence="3" type="ORF">AWRI4619_LOCUS5885</name>
</gene>
<accession>A0A9N8JR16</accession>
<evidence type="ECO:0000256" key="1">
    <source>
        <dbReference type="SAM" id="MobiDB-lite"/>
    </source>
</evidence>
<sequence>MPSYKELRAQGLQANPVAYPLPARNSSGESVHVYQRGKWTGNFLDAELEHIEVPAHNCPSFTTTTQPERLTLEDTPATMLYHRSSFSKQVLAVPFPSAPQRDEKGLFSATPENLPTRPQRPSEDTVRERAFSKLITTERPLTVDEKIARDSQYLVELQRWRSWASRMPEEWNFLDPAEYKQLNSMMPTASESQVYKPHMDNDTQIFWVFLLFGVASYLCGAPVGQLVALAFLAIAVVQINHQNSLNPIALFNSAVLNPISVMYLLGYWILGTIGVVVLVISSVATSILWLFNQVATSSAGANSGSRTAFCDATARLRDAKHDFMRDVSVSRLAPWLAAVLLAVLNYKMLQAPSTAFLLACMMLCFFITICVMASFVERPPSAVVDDPVIPPPTSPPATPAAQIVPALRASTTRTGHSGITFADPLATLQSVSIKSLPEILRPKPLIENFGTPIRGPLSKDFGARRTPEGLHTVQPSFFTTPPRPTFT</sequence>